<gene>
    <name evidence="2" type="ORF">PHYPA_009431</name>
</gene>
<dbReference type="Proteomes" id="UP000006727">
    <property type="component" value="Chromosome 6"/>
</dbReference>
<dbReference type="Gramene" id="Pp3c6_24630V3.1">
    <property type="protein sequence ID" value="PAC:32978621.CDS.1"/>
    <property type="gene ID" value="Pp3c6_24630"/>
</dbReference>
<feature type="compositionally biased region" description="Polar residues" evidence="1">
    <location>
        <begin position="135"/>
        <end position="164"/>
    </location>
</feature>
<feature type="region of interest" description="Disordered" evidence="1">
    <location>
        <begin position="113"/>
        <end position="164"/>
    </location>
</feature>
<dbReference type="InParanoid" id="A0A2K1KGZ7"/>
<dbReference type="EnsemblPlants" id="Pp3c6_24630V3.1">
    <property type="protein sequence ID" value="PAC:32978621.CDS.1"/>
    <property type="gene ID" value="Pp3c6_24630"/>
</dbReference>
<reference evidence="2 4" key="2">
    <citation type="journal article" date="2018" name="Plant J.">
        <title>The Physcomitrella patens chromosome-scale assembly reveals moss genome structure and evolution.</title>
        <authorList>
            <person name="Lang D."/>
            <person name="Ullrich K.K."/>
            <person name="Murat F."/>
            <person name="Fuchs J."/>
            <person name="Jenkins J."/>
            <person name="Haas F.B."/>
            <person name="Piednoel M."/>
            <person name="Gundlach H."/>
            <person name="Van Bel M."/>
            <person name="Meyberg R."/>
            <person name="Vives C."/>
            <person name="Morata J."/>
            <person name="Symeonidi A."/>
            <person name="Hiss M."/>
            <person name="Muchero W."/>
            <person name="Kamisugi Y."/>
            <person name="Saleh O."/>
            <person name="Blanc G."/>
            <person name="Decker E.L."/>
            <person name="van Gessel N."/>
            <person name="Grimwood J."/>
            <person name="Hayes R.D."/>
            <person name="Graham S.W."/>
            <person name="Gunter L.E."/>
            <person name="McDaniel S.F."/>
            <person name="Hoernstein S.N.W."/>
            <person name="Larsson A."/>
            <person name="Li F.W."/>
            <person name="Perroud P.F."/>
            <person name="Phillips J."/>
            <person name="Ranjan P."/>
            <person name="Rokshar D.S."/>
            <person name="Rothfels C.J."/>
            <person name="Schneider L."/>
            <person name="Shu S."/>
            <person name="Stevenson D.W."/>
            <person name="Thummler F."/>
            <person name="Tillich M."/>
            <person name="Villarreal Aguilar J.C."/>
            <person name="Widiez T."/>
            <person name="Wong G.K."/>
            <person name="Wymore A."/>
            <person name="Zhang Y."/>
            <person name="Zimmer A.D."/>
            <person name="Quatrano R.S."/>
            <person name="Mayer K.F.X."/>
            <person name="Goodstein D."/>
            <person name="Casacuberta J.M."/>
            <person name="Vandepoele K."/>
            <person name="Reski R."/>
            <person name="Cuming A.C."/>
            <person name="Tuskan G.A."/>
            <person name="Maumus F."/>
            <person name="Salse J."/>
            <person name="Schmutz J."/>
            <person name="Rensing S.A."/>
        </authorList>
    </citation>
    <scope>NUCLEOTIDE SEQUENCE [LARGE SCALE GENOMIC DNA]</scope>
    <source>
        <strain evidence="3 4">cv. Gransden 2004</strain>
    </source>
</reference>
<reference evidence="3" key="3">
    <citation type="submission" date="2020-12" db="UniProtKB">
        <authorList>
            <consortium name="EnsemblPlants"/>
        </authorList>
    </citation>
    <scope>IDENTIFICATION</scope>
</reference>
<keyword evidence="4" id="KW-1185">Reference proteome</keyword>
<dbReference type="PaxDb" id="3218-PP1S53_218V6.1"/>
<organism evidence="2">
    <name type="scientific">Physcomitrium patens</name>
    <name type="common">Spreading-leaved earth moss</name>
    <name type="synonym">Physcomitrella patens</name>
    <dbReference type="NCBI Taxonomy" id="3218"/>
    <lineage>
        <taxon>Eukaryota</taxon>
        <taxon>Viridiplantae</taxon>
        <taxon>Streptophyta</taxon>
        <taxon>Embryophyta</taxon>
        <taxon>Bryophyta</taxon>
        <taxon>Bryophytina</taxon>
        <taxon>Bryopsida</taxon>
        <taxon>Funariidae</taxon>
        <taxon>Funariales</taxon>
        <taxon>Funariaceae</taxon>
        <taxon>Physcomitrium</taxon>
    </lineage>
</organism>
<dbReference type="EMBL" id="ABEU02000006">
    <property type="protein sequence ID" value="PNR53056.1"/>
    <property type="molecule type" value="Genomic_DNA"/>
</dbReference>
<accession>A0A2K1KGZ7</accession>
<name>A0A2K1KGZ7_PHYPA</name>
<proteinExistence type="predicted"/>
<evidence type="ECO:0000313" key="2">
    <source>
        <dbReference type="EMBL" id="PNR53056.1"/>
    </source>
</evidence>
<evidence type="ECO:0000313" key="3">
    <source>
        <dbReference type="EnsemblPlants" id="PAC:32978621.CDS.1"/>
    </source>
</evidence>
<evidence type="ECO:0000313" key="4">
    <source>
        <dbReference type="Proteomes" id="UP000006727"/>
    </source>
</evidence>
<protein>
    <submittedName>
        <fullName evidence="2 3">Uncharacterized protein</fullName>
    </submittedName>
</protein>
<reference evidence="2 4" key="1">
    <citation type="journal article" date="2008" name="Science">
        <title>The Physcomitrella genome reveals evolutionary insights into the conquest of land by plants.</title>
        <authorList>
            <person name="Rensing S."/>
            <person name="Lang D."/>
            <person name="Zimmer A."/>
            <person name="Terry A."/>
            <person name="Salamov A."/>
            <person name="Shapiro H."/>
            <person name="Nishiyama T."/>
            <person name="Perroud P.-F."/>
            <person name="Lindquist E."/>
            <person name="Kamisugi Y."/>
            <person name="Tanahashi T."/>
            <person name="Sakakibara K."/>
            <person name="Fujita T."/>
            <person name="Oishi K."/>
            <person name="Shin-I T."/>
            <person name="Kuroki Y."/>
            <person name="Toyoda A."/>
            <person name="Suzuki Y."/>
            <person name="Hashimoto A."/>
            <person name="Yamaguchi K."/>
            <person name="Sugano A."/>
            <person name="Kohara Y."/>
            <person name="Fujiyama A."/>
            <person name="Anterola A."/>
            <person name="Aoki S."/>
            <person name="Ashton N."/>
            <person name="Barbazuk W.B."/>
            <person name="Barker E."/>
            <person name="Bennetzen J."/>
            <person name="Bezanilla M."/>
            <person name="Blankenship R."/>
            <person name="Cho S.H."/>
            <person name="Dutcher S."/>
            <person name="Estelle M."/>
            <person name="Fawcett J.A."/>
            <person name="Gundlach H."/>
            <person name="Hanada K."/>
            <person name="Heyl A."/>
            <person name="Hicks K.A."/>
            <person name="Hugh J."/>
            <person name="Lohr M."/>
            <person name="Mayer K."/>
            <person name="Melkozernov A."/>
            <person name="Murata T."/>
            <person name="Nelson D."/>
            <person name="Pils B."/>
            <person name="Prigge M."/>
            <person name="Reiss B."/>
            <person name="Renner T."/>
            <person name="Rombauts S."/>
            <person name="Rushton P."/>
            <person name="Sanderfoot A."/>
            <person name="Schween G."/>
            <person name="Shiu S.-H."/>
            <person name="Stueber K."/>
            <person name="Theodoulou F.L."/>
            <person name="Tu H."/>
            <person name="Van de Peer Y."/>
            <person name="Verrier P.J."/>
            <person name="Waters E."/>
            <person name="Wood A."/>
            <person name="Yang L."/>
            <person name="Cove D."/>
            <person name="Cuming A."/>
            <person name="Hasebe M."/>
            <person name="Lucas S."/>
            <person name="Mishler D.B."/>
            <person name="Reski R."/>
            <person name="Grigoriev I."/>
            <person name="Quatrano R.S."/>
            <person name="Boore J.L."/>
        </authorList>
    </citation>
    <scope>NUCLEOTIDE SEQUENCE [LARGE SCALE GENOMIC DNA]</scope>
    <source>
        <strain evidence="3 4">cv. Gransden 2004</strain>
    </source>
</reference>
<dbReference type="AlphaFoldDB" id="A0A2K1KGZ7"/>
<sequence>MELTHGKEYQGTFKNQVNPLIGLQSIGQDPESTECAEKVEAMLSTAVLHLADLWNMLMLEFSEGVPLDQDAALLTPVTDIPPVVLSAMRSKLEDSLEWCQLARSRLKDITKLDPSPRQSAAYRSTTARQEAGNHWQHNQTKSSNLKLGNFATPSPRSQAVAQNV</sequence>
<feature type="compositionally biased region" description="Polar residues" evidence="1">
    <location>
        <begin position="116"/>
        <end position="128"/>
    </location>
</feature>
<evidence type="ECO:0000256" key="1">
    <source>
        <dbReference type="SAM" id="MobiDB-lite"/>
    </source>
</evidence>